<dbReference type="PANTHER" id="PTHR24361:SF678">
    <property type="entry name" value="SPORULATION-SPECIFIC PROTEIN 1"/>
    <property type="match status" value="1"/>
</dbReference>
<dbReference type="AlphaFoldDB" id="A0A9P4Y885"/>
<dbReference type="OrthoDB" id="10252171at2759"/>
<protein>
    <recommendedName>
        <fullName evidence="1">Protein kinase domain-containing protein</fullName>
    </recommendedName>
</protein>
<feature type="domain" description="Protein kinase" evidence="1">
    <location>
        <begin position="1"/>
        <end position="104"/>
    </location>
</feature>
<dbReference type="GO" id="GO:0005524">
    <property type="term" value="F:ATP binding"/>
    <property type="evidence" value="ECO:0007669"/>
    <property type="project" value="InterPro"/>
</dbReference>
<keyword evidence="3" id="KW-1185">Reference proteome</keyword>
<evidence type="ECO:0000259" key="1">
    <source>
        <dbReference type="PROSITE" id="PS50011"/>
    </source>
</evidence>
<dbReference type="InterPro" id="IPR000719">
    <property type="entry name" value="Prot_kinase_dom"/>
</dbReference>
<organism evidence="2 3">
    <name type="scientific">Cryphonectria parasitica (strain ATCC 38755 / EP155)</name>
    <dbReference type="NCBI Taxonomy" id="660469"/>
    <lineage>
        <taxon>Eukaryota</taxon>
        <taxon>Fungi</taxon>
        <taxon>Dikarya</taxon>
        <taxon>Ascomycota</taxon>
        <taxon>Pezizomycotina</taxon>
        <taxon>Sordariomycetes</taxon>
        <taxon>Sordariomycetidae</taxon>
        <taxon>Diaporthales</taxon>
        <taxon>Cryphonectriaceae</taxon>
        <taxon>Cryphonectria-Endothia species complex</taxon>
        <taxon>Cryphonectria</taxon>
    </lineage>
</organism>
<name>A0A9P4Y885_CRYP1</name>
<comment type="caution">
    <text evidence="2">The sequence shown here is derived from an EMBL/GenBank/DDBJ whole genome shotgun (WGS) entry which is preliminary data.</text>
</comment>
<gene>
    <name evidence="2" type="ORF">M406DRAFT_320820</name>
</gene>
<dbReference type="PROSITE" id="PS50011">
    <property type="entry name" value="PROTEIN_KINASE_DOM"/>
    <property type="match status" value="1"/>
</dbReference>
<dbReference type="PANTHER" id="PTHR24361">
    <property type="entry name" value="MITOGEN-ACTIVATED KINASE KINASE KINASE"/>
    <property type="match status" value="1"/>
</dbReference>
<dbReference type="PROSITE" id="PS00108">
    <property type="entry name" value="PROTEIN_KINASE_ST"/>
    <property type="match status" value="1"/>
</dbReference>
<dbReference type="Proteomes" id="UP000803844">
    <property type="component" value="Unassembled WGS sequence"/>
</dbReference>
<reference evidence="2" key="1">
    <citation type="journal article" date="2020" name="Phytopathology">
        <title>Genome sequence of the chestnut blight fungus Cryphonectria parasitica EP155: A fundamental resource for an archetypical invasive plant pathogen.</title>
        <authorList>
            <person name="Crouch J.A."/>
            <person name="Dawe A."/>
            <person name="Aerts A."/>
            <person name="Barry K."/>
            <person name="Churchill A.C.L."/>
            <person name="Grimwood J."/>
            <person name="Hillman B."/>
            <person name="Milgroom M.G."/>
            <person name="Pangilinan J."/>
            <person name="Smith M."/>
            <person name="Salamov A."/>
            <person name="Schmutz J."/>
            <person name="Yadav J."/>
            <person name="Grigoriev I.V."/>
            <person name="Nuss D."/>
        </authorList>
    </citation>
    <scope>NUCLEOTIDE SEQUENCE</scope>
    <source>
        <strain evidence="2">EP155</strain>
    </source>
</reference>
<proteinExistence type="predicted"/>
<sequence length="104" mass="11480">MPLGNLEDQHQAAPFSYEECVVILHQSASAIMYLHGRPAPVAHRDIKPANILVQHRDPGRNALHIKLSDFGLAKAGSSLKTGLPHGYVLPARDACYYDFWEFAG</sequence>
<dbReference type="Gene3D" id="1.10.510.10">
    <property type="entry name" value="Transferase(Phosphotransferase) domain 1"/>
    <property type="match status" value="1"/>
</dbReference>
<dbReference type="InterPro" id="IPR053235">
    <property type="entry name" value="Ser_Thr_kinase"/>
</dbReference>
<dbReference type="GeneID" id="63836565"/>
<dbReference type="Pfam" id="PF00069">
    <property type="entry name" value="Pkinase"/>
    <property type="match status" value="1"/>
</dbReference>
<evidence type="ECO:0000313" key="3">
    <source>
        <dbReference type="Proteomes" id="UP000803844"/>
    </source>
</evidence>
<evidence type="ECO:0000313" key="2">
    <source>
        <dbReference type="EMBL" id="KAF3768224.1"/>
    </source>
</evidence>
<dbReference type="EMBL" id="MU032345">
    <property type="protein sequence ID" value="KAF3768224.1"/>
    <property type="molecule type" value="Genomic_DNA"/>
</dbReference>
<dbReference type="SUPFAM" id="SSF56112">
    <property type="entry name" value="Protein kinase-like (PK-like)"/>
    <property type="match status" value="1"/>
</dbReference>
<dbReference type="GO" id="GO:0004672">
    <property type="term" value="F:protein kinase activity"/>
    <property type="evidence" value="ECO:0007669"/>
    <property type="project" value="InterPro"/>
</dbReference>
<accession>A0A9P4Y885</accession>
<dbReference type="RefSeq" id="XP_040779185.1">
    <property type="nucleotide sequence ID" value="XM_040919436.1"/>
</dbReference>
<dbReference type="InterPro" id="IPR011009">
    <property type="entry name" value="Kinase-like_dom_sf"/>
</dbReference>
<dbReference type="GO" id="GO:0005737">
    <property type="term" value="C:cytoplasm"/>
    <property type="evidence" value="ECO:0007669"/>
    <property type="project" value="TreeGrafter"/>
</dbReference>
<dbReference type="InterPro" id="IPR008271">
    <property type="entry name" value="Ser/Thr_kinase_AS"/>
</dbReference>